<keyword evidence="4" id="KW-0472">Membrane</keyword>
<dbReference type="Pfam" id="PF02518">
    <property type="entry name" value="HATPase_c"/>
    <property type="match status" value="1"/>
</dbReference>
<evidence type="ECO:0000259" key="5">
    <source>
        <dbReference type="PROSITE" id="PS50109"/>
    </source>
</evidence>
<dbReference type="SUPFAM" id="SSF55874">
    <property type="entry name" value="ATPase domain of HSP90 chaperone/DNA topoisomerase II/histidine kinase"/>
    <property type="match status" value="1"/>
</dbReference>
<gene>
    <name evidence="6" type="ORF">D8S82_15425</name>
</gene>
<dbReference type="CDD" id="cd16917">
    <property type="entry name" value="HATPase_UhpB-NarQ-NarX-like"/>
    <property type="match status" value="1"/>
</dbReference>
<feature type="transmembrane region" description="Helical" evidence="4">
    <location>
        <begin position="237"/>
        <end position="258"/>
    </location>
</feature>
<comment type="caution">
    <text evidence="6">The sequence shown here is derived from an EMBL/GenBank/DDBJ whole genome shotgun (WGS) entry which is preliminary data.</text>
</comment>
<keyword evidence="1" id="KW-0808">Transferase</keyword>
<dbReference type="GO" id="GO:0046983">
    <property type="term" value="F:protein dimerization activity"/>
    <property type="evidence" value="ECO:0007669"/>
    <property type="project" value="InterPro"/>
</dbReference>
<dbReference type="Gene3D" id="1.20.5.1930">
    <property type="match status" value="1"/>
</dbReference>
<feature type="transmembrane region" description="Helical" evidence="4">
    <location>
        <begin position="205"/>
        <end position="225"/>
    </location>
</feature>
<feature type="transmembrane region" description="Helical" evidence="4">
    <location>
        <begin position="264"/>
        <end position="284"/>
    </location>
</feature>
<protein>
    <submittedName>
        <fullName evidence="6">GAF domain-containing sensor histidine kinase</fullName>
    </submittedName>
</protein>
<feature type="transmembrane region" description="Helical" evidence="4">
    <location>
        <begin position="155"/>
        <end position="174"/>
    </location>
</feature>
<dbReference type="SMART" id="SM00387">
    <property type="entry name" value="HATPase_c"/>
    <property type="match status" value="1"/>
</dbReference>
<sequence length="700" mass="74099">MTLGARGVHAEAMTLGRGATRTACGVAALSALMAVAAVVLHVMNRGVDTSGLNTELWTATVLQTLTWAAAGALIVTQRPRNPFGWLFCGASLAAAVTTLGNEYAVYVLLGNGRELPGGQLVLWLTNWSWVLYFGVIPVVLLLFPDGRLLSRRWTPALALALVAASALLVTQVLGPGSLLETASVATTNNLVGLQRSDTALTSLGFVAKTLLDLAIAVGVLSLLLRFRRARGDERVQLKWLTSVAVFLPVTLALTYVAPGTHSTLAFKLHIALLIGTITVAVLKYRLYDIDVILNRSLVYSTLTVLVLGIYVAVVAAAGAVLQARAGLIPSLIATGVVAAAFSPLRDRLQSGVNRLLYGQRDEPYEVLSRLGQRLESALAVDEVLPGLVETVAQAFKLPYVAVDVPDPGSRGTGGVDAMKTVAAYGQAAPVALRIPLQYQGSPVGALLLSARSRDEGFTPADRRLLEDVARQAGVAAHAVALTAALQGSRERLVAAREEERRRLRRDLHDGLGPTLTAVALQIDATRNILRSDPAAADELLKELRAEVKSSIDGIRRLVYDLRPPALDELGLVRALREQAAGFVRAGNGRLDGLHVTVEAPANLPPLPAAVEVAAYRIGAEAITNVARHAKASHCELRITLNGALELQVTDDGIGVGASWRPGVGLASMRERASELGGTLSVEPSARAGTRVLAKLPLRER</sequence>
<feature type="transmembrane region" description="Helical" evidence="4">
    <location>
        <begin position="296"/>
        <end position="321"/>
    </location>
</feature>
<dbReference type="InterPro" id="IPR050482">
    <property type="entry name" value="Sensor_HK_TwoCompSys"/>
</dbReference>
<dbReference type="InterPro" id="IPR005467">
    <property type="entry name" value="His_kinase_dom"/>
</dbReference>
<feature type="transmembrane region" description="Helical" evidence="4">
    <location>
        <begin position="23"/>
        <end position="44"/>
    </location>
</feature>
<keyword evidence="4" id="KW-0812">Transmembrane</keyword>
<dbReference type="InterPro" id="IPR029016">
    <property type="entry name" value="GAF-like_dom_sf"/>
</dbReference>
<keyword evidence="7" id="KW-1185">Reference proteome</keyword>
<evidence type="ECO:0000256" key="4">
    <source>
        <dbReference type="SAM" id="Phobius"/>
    </source>
</evidence>
<feature type="transmembrane region" description="Helical" evidence="4">
    <location>
        <begin position="120"/>
        <end position="143"/>
    </location>
</feature>
<dbReference type="InterPro" id="IPR036890">
    <property type="entry name" value="HATPase_C_sf"/>
</dbReference>
<dbReference type="GO" id="GO:0016020">
    <property type="term" value="C:membrane"/>
    <property type="evidence" value="ECO:0007669"/>
    <property type="project" value="InterPro"/>
</dbReference>
<dbReference type="GO" id="GO:0000155">
    <property type="term" value="F:phosphorelay sensor kinase activity"/>
    <property type="evidence" value="ECO:0007669"/>
    <property type="project" value="InterPro"/>
</dbReference>
<evidence type="ECO:0000313" key="7">
    <source>
        <dbReference type="Proteomes" id="UP000315759"/>
    </source>
</evidence>
<keyword evidence="4" id="KW-1133">Transmembrane helix</keyword>
<feature type="transmembrane region" description="Helical" evidence="4">
    <location>
        <begin position="56"/>
        <end position="76"/>
    </location>
</feature>
<proteinExistence type="predicted"/>
<accession>A0A544W0I6</accession>
<dbReference type="Pfam" id="PF07730">
    <property type="entry name" value="HisKA_3"/>
    <property type="match status" value="1"/>
</dbReference>
<name>A0A544W0I6_9MYCO</name>
<organism evidence="6 7">
    <name type="scientific">Mycolicibacterium hodleri</name>
    <dbReference type="NCBI Taxonomy" id="49897"/>
    <lineage>
        <taxon>Bacteria</taxon>
        <taxon>Bacillati</taxon>
        <taxon>Actinomycetota</taxon>
        <taxon>Actinomycetes</taxon>
        <taxon>Mycobacteriales</taxon>
        <taxon>Mycobacteriaceae</taxon>
        <taxon>Mycolicibacterium</taxon>
    </lineage>
</organism>
<feature type="domain" description="Histidine kinase" evidence="5">
    <location>
        <begin position="506"/>
        <end position="699"/>
    </location>
</feature>
<dbReference type="PROSITE" id="PS50109">
    <property type="entry name" value="HIS_KIN"/>
    <property type="match status" value="1"/>
</dbReference>
<reference evidence="6 7" key="1">
    <citation type="submission" date="2018-10" db="EMBL/GenBank/DDBJ databases">
        <title>Draft genome of Mycobacterium hodleri strain B.</title>
        <authorList>
            <person name="Amande T.J."/>
            <person name="Mcgenity T.J."/>
        </authorList>
    </citation>
    <scope>NUCLEOTIDE SEQUENCE [LARGE SCALE GENOMIC DNA]</scope>
    <source>
        <strain evidence="6 7">B</strain>
    </source>
</reference>
<keyword evidence="3" id="KW-0902">Two-component regulatory system</keyword>
<dbReference type="EMBL" id="VIFX01000018">
    <property type="protein sequence ID" value="TQR85722.1"/>
    <property type="molecule type" value="Genomic_DNA"/>
</dbReference>
<dbReference type="PANTHER" id="PTHR24421">
    <property type="entry name" value="NITRATE/NITRITE SENSOR PROTEIN NARX-RELATED"/>
    <property type="match status" value="1"/>
</dbReference>
<dbReference type="InterPro" id="IPR003594">
    <property type="entry name" value="HATPase_dom"/>
</dbReference>
<evidence type="ECO:0000256" key="2">
    <source>
        <dbReference type="ARBA" id="ARBA00022777"/>
    </source>
</evidence>
<evidence type="ECO:0000256" key="1">
    <source>
        <dbReference type="ARBA" id="ARBA00022679"/>
    </source>
</evidence>
<dbReference type="InterPro" id="IPR011712">
    <property type="entry name" value="Sig_transdc_His_kin_sub3_dim/P"/>
</dbReference>
<feature type="transmembrane region" description="Helical" evidence="4">
    <location>
        <begin position="83"/>
        <end position="100"/>
    </location>
</feature>
<dbReference type="AlphaFoldDB" id="A0A544W0I6"/>
<dbReference type="Gene3D" id="3.30.450.40">
    <property type="match status" value="1"/>
</dbReference>
<dbReference type="Proteomes" id="UP000315759">
    <property type="component" value="Unassembled WGS sequence"/>
</dbReference>
<keyword evidence="2 6" id="KW-0418">Kinase</keyword>
<evidence type="ECO:0000256" key="3">
    <source>
        <dbReference type="ARBA" id="ARBA00023012"/>
    </source>
</evidence>
<evidence type="ECO:0000313" key="6">
    <source>
        <dbReference type="EMBL" id="TQR85722.1"/>
    </source>
</evidence>
<dbReference type="Gene3D" id="3.30.565.10">
    <property type="entry name" value="Histidine kinase-like ATPase, C-terminal domain"/>
    <property type="match status" value="1"/>
</dbReference>
<dbReference type="SUPFAM" id="SSF55781">
    <property type="entry name" value="GAF domain-like"/>
    <property type="match status" value="1"/>
</dbReference>